<dbReference type="KEGG" id="rhy:RD110_16910"/>
<dbReference type="GO" id="GO:0005615">
    <property type="term" value="C:extracellular space"/>
    <property type="evidence" value="ECO:0007669"/>
    <property type="project" value="InterPro"/>
</dbReference>
<dbReference type="GO" id="GO:0019605">
    <property type="term" value="P:butyrate metabolic process"/>
    <property type="evidence" value="ECO:0007669"/>
    <property type="project" value="InterPro"/>
</dbReference>
<dbReference type="InterPro" id="IPR029058">
    <property type="entry name" value="AB_hydrolase_fold"/>
</dbReference>
<feature type="signal peptide" evidence="2">
    <location>
        <begin position="1"/>
        <end position="24"/>
    </location>
</feature>
<dbReference type="EMBL" id="CP019236">
    <property type="protein sequence ID" value="APW38673.1"/>
    <property type="molecule type" value="Genomic_DNA"/>
</dbReference>
<dbReference type="Proteomes" id="UP000186609">
    <property type="component" value="Chromosome"/>
</dbReference>
<organism evidence="3 4">
    <name type="scientific">Rhodoferax koreensis</name>
    <dbReference type="NCBI Taxonomy" id="1842727"/>
    <lineage>
        <taxon>Bacteria</taxon>
        <taxon>Pseudomonadati</taxon>
        <taxon>Pseudomonadota</taxon>
        <taxon>Betaproteobacteria</taxon>
        <taxon>Burkholderiales</taxon>
        <taxon>Comamonadaceae</taxon>
        <taxon>Rhodoferax</taxon>
    </lineage>
</organism>
<dbReference type="OrthoDB" id="4294477at2"/>
<feature type="chain" id="PRO_5012297881" evidence="2">
    <location>
        <begin position="25"/>
        <end position="737"/>
    </location>
</feature>
<dbReference type="PIRSF" id="PIRSF011409">
    <property type="entry name" value="HObutyrate_olig_hydrol"/>
    <property type="match status" value="1"/>
</dbReference>
<keyword evidence="2" id="KW-0732">Signal</keyword>
<gene>
    <name evidence="3" type="ORF">RD110_16910</name>
</gene>
<dbReference type="AlphaFoldDB" id="A0A1P8JY36"/>
<dbReference type="InterPro" id="IPR016582">
    <property type="entry name" value="OHBut_olig_hydro_put"/>
</dbReference>
<dbReference type="RefSeq" id="WP_076200552.1">
    <property type="nucleotide sequence ID" value="NZ_CP019236.1"/>
</dbReference>
<dbReference type="Pfam" id="PF10605">
    <property type="entry name" value="3HBOH"/>
    <property type="match status" value="1"/>
</dbReference>
<proteinExistence type="predicted"/>
<keyword evidence="4" id="KW-1185">Reference proteome</keyword>
<evidence type="ECO:0000256" key="2">
    <source>
        <dbReference type="SAM" id="SignalP"/>
    </source>
</evidence>
<sequence length="737" mass="74416">MGRGIASGTISAGGAAALALLATAGLTGCGGGSDGPGVNTLPGNVSQLSRVAYRATATGSGSTAATQDLLTAGLGKSGLASTAAVPAYADPLNPTAEELRRNAIQSNYRGLVDATAGGGYGVLFGPNIDLSGANTRGEGLVPGLEYLGVLDDSAGRKRVAMVVQIPDSFDVNAPCVVVGPSSGSRGVYGAISSAGEWGLKRGCAVALTDAGKGMGLYDPGDDTVHRIDGTRATRAAAGSLAHFAANLTDTVRSAFNAAFPNRLALKHAHSQLNPEKDWGNDTLAAARYALYALNQEYGDVDGNNRRVKFNAGNTTIIAASVSNGGAAVLRAAEQDSDGLIDGVVAFEPSAQPSTTAGYGVQFGGTAVPGYGKPLIDYFTVANLYQPCAALASAALMTETSTFNYIPLVAMTARATNRCAALAARGLVAGATTADQANDALARLRAYGWSTANDQMHNAHYGLGNAVIISTMYVNAYGRFSVADNVCGMSLAAVNASGAPVAVAAATRAQSYALGNGTANGSPATPVLNTAVGGATGWTLAVSPGSGTADFALDGALCQRALVTGVDTVSGAALTATSVPTKAQSDAVRAGMAEVLLNGNLRGKPVLMVGGRSDALIPVNNSERAYAAYNRVVEGGTSQLRYIEVTNAQHFDAFNPFSGFDSRFVPLHAYFTQAMNAMYARLKSGTALPPSQVVRTTPRGGTPGAAPAITAANVPAISGTPATADQIGFAGTSINVPQ</sequence>
<evidence type="ECO:0000313" key="4">
    <source>
        <dbReference type="Proteomes" id="UP000186609"/>
    </source>
</evidence>
<keyword evidence="1" id="KW-0378">Hydrolase</keyword>
<dbReference type="STRING" id="1842727.RD110_16910"/>
<name>A0A1P8JY36_9BURK</name>
<evidence type="ECO:0000313" key="3">
    <source>
        <dbReference type="EMBL" id="APW38673.1"/>
    </source>
</evidence>
<reference evidence="3 4" key="1">
    <citation type="submission" date="2017-01" db="EMBL/GenBank/DDBJ databases">
        <authorList>
            <person name="Mah S.A."/>
            <person name="Swanson W.J."/>
            <person name="Moy G.W."/>
            <person name="Vacquier V.D."/>
        </authorList>
    </citation>
    <scope>NUCLEOTIDE SEQUENCE [LARGE SCALE GENOMIC DNA]</scope>
    <source>
        <strain evidence="3 4">DCY110</strain>
    </source>
</reference>
<evidence type="ECO:0000256" key="1">
    <source>
        <dbReference type="ARBA" id="ARBA00022801"/>
    </source>
</evidence>
<dbReference type="GO" id="GO:0047989">
    <property type="term" value="F:hydroxybutyrate-dimer hydrolase activity"/>
    <property type="evidence" value="ECO:0007669"/>
    <property type="project" value="InterPro"/>
</dbReference>
<protein>
    <submittedName>
        <fullName evidence="3">Hydrogenase</fullName>
    </submittedName>
</protein>
<dbReference type="PROSITE" id="PS51257">
    <property type="entry name" value="PROKAR_LIPOPROTEIN"/>
    <property type="match status" value="1"/>
</dbReference>
<accession>A0A1P8JY36</accession>
<dbReference type="SUPFAM" id="SSF53474">
    <property type="entry name" value="alpha/beta-Hydrolases"/>
    <property type="match status" value="1"/>
</dbReference>